<evidence type="ECO:0000313" key="2">
    <source>
        <dbReference type="Proteomes" id="UP000479000"/>
    </source>
</evidence>
<dbReference type="EMBL" id="CADCXU010022495">
    <property type="protein sequence ID" value="CAB0009931.1"/>
    <property type="molecule type" value="Genomic_DNA"/>
</dbReference>
<evidence type="ECO:0000313" key="1">
    <source>
        <dbReference type="EMBL" id="CAB0009931.1"/>
    </source>
</evidence>
<sequence>MCRQGLLSKLELSNENHFLNKCLCVRVSVCPCVRVSENRDLELPKWVRKVYPWPMVEPTVLSFVVPTWTTDMKRLRGDIVKIHVCLLSVIVSKPPFQALAFRPITEVVPGVPCRPQGEGRNCSGHVALVSQHLCTVILVYSLPHPRDLTLCNCFISIRRCQKSRRRREVRRKADGETVSCSVPKRTKTLSKEVVLKTKKKPSRPSG</sequence>
<accession>A0A6H5GYM2</accession>
<protein>
    <submittedName>
        <fullName evidence="1">Uncharacterized protein</fullName>
    </submittedName>
</protein>
<dbReference type="OrthoDB" id="10257284at2759"/>
<dbReference type="Proteomes" id="UP000479000">
    <property type="component" value="Unassembled WGS sequence"/>
</dbReference>
<gene>
    <name evidence="1" type="ORF">NTEN_LOCUS15004</name>
</gene>
<organism evidence="1 2">
    <name type="scientific">Nesidiocoris tenuis</name>
    <dbReference type="NCBI Taxonomy" id="355587"/>
    <lineage>
        <taxon>Eukaryota</taxon>
        <taxon>Metazoa</taxon>
        <taxon>Ecdysozoa</taxon>
        <taxon>Arthropoda</taxon>
        <taxon>Hexapoda</taxon>
        <taxon>Insecta</taxon>
        <taxon>Pterygota</taxon>
        <taxon>Neoptera</taxon>
        <taxon>Paraneoptera</taxon>
        <taxon>Hemiptera</taxon>
        <taxon>Heteroptera</taxon>
        <taxon>Panheteroptera</taxon>
        <taxon>Cimicomorpha</taxon>
        <taxon>Miridae</taxon>
        <taxon>Dicyphina</taxon>
        <taxon>Nesidiocoris</taxon>
    </lineage>
</organism>
<keyword evidence="2" id="KW-1185">Reference proteome</keyword>
<dbReference type="AlphaFoldDB" id="A0A6H5GYM2"/>
<reference evidence="1 2" key="1">
    <citation type="submission" date="2020-02" db="EMBL/GenBank/DDBJ databases">
        <authorList>
            <person name="Ferguson B K."/>
        </authorList>
    </citation>
    <scope>NUCLEOTIDE SEQUENCE [LARGE SCALE GENOMIC DNA]</scope>
</reference>
<name>A0A6H5GYM2_9HEMI</name>
<proteinExistence type="predicted"/>